<keyword evidence="7" id="KW-0479">Metal-binding</keyword>
<dbReference type="PRINTS" id="PR00919">
    <property type="entry name" value="THERMOPTASE"/>
</dbReference>
<keyword evidence="6" id="KW-0645">Protease</keyword>
<dbReference type="GO" id="GO:0008237">
    <property type="term" value="F:metallopeptidase activity"/>
    <property type="evidence" value="ECO:0007669"/>
    <property type="project" value="UniProtKB-KW"/>
</dbReference>
<comment type="cofactor">
    <cofactor evidence="3">
        <name>Zn(2+)</name>
        <dbReference type="ChEBI" id="CHEBI:29105"/>
    </cofactor>
</comment>
<evidence type="ECO:0000256" key="2">
    <source>
        <dbReference type="ARBA" id="ARBA00001946"/>
    </source>
</evidence>
<dbReference type="AlphaFoldDB" id="A0A1E8GIT0"/>
<organism evidence="11 12">
    <name type="scientific">Floricoccus tropicus</name>
    <dbReference type="NCBI Taxonomy" id="1859473"/>
    <lineage>
        <taxon>Bacteria</taxon>
        <taxon>Bacillati</taxon>
        <taxon>Bacillota</taxon>
        <taxon>Bacilli</taxon>
        <taxon>Lactobacillales</taxon>
        <taxon>Streptococcaceae</taxon>
        <taxon>Floricoccus</taxon>
    </lineage>
</organism>
<protein>
    <submittedName>
        <fullName evidence="11">Peptidase M29</fullName>
    </submittedName>
</protein>
<feature type="domain" description="Cyclic nucleotide-binding" evidence="10">
    <location>
        <begin position="288"/>
        <end position="327"/>
    </location>
</feature>
<evidence type="ECO:0000256" key="6">
    <source>
        <dbReference type="ARBA" id="ARBA00022670"/>
    </source>
</evidence>
<evidence type="ECO:0000256" key="5">
    <source>
        <dbReference type="ARBA" id="ARBA00022438"/>
    </source>
</evidence>
<comment type="cofactor">
    <cofactor evidence="1">
        <name>Co(2+)</name>
        <dbReference type="ChEBI" id="CHEBI:48828"/>
    </cofactor>
</comment>
<name>A0A1E8GIT0_9LACT</name>
<comment type="cofactor">
    <cofactor evidence="2">
        <name>Mg(2+)</name>
        <dbReference type="ChEBI" id="CHEBI:18420"/>
    </cofactor>
</comment>
<evidence type="ECO:0000313" key="11">
    <source>
        <dbReference type="EMBL" id="OFI48155.1"/>
    </source>
</evidence>
<evidence type="ECO:0000259" key="10">
    <source>
        <dbReference type="PROSITE" id="PS50042"/>
    </source>
</evidence>
<proteinExistence type="inferred from homology"/>
<dbReference type="PANTHER" id="PTHR34448:SF3">
    <property type="entry name" value="AMINOPEPTIDASE AMPS"/>
    <property type="match status" value="1"/>
</dbReference>
<sequence>MATFEENLKKYAELIVKIGVNVQDNHTVVLNIAVDQAPLARLIVKEAYKQGARDVIVRWSDESVNRERLISAKNLDEIKESTTKIFDEWIEDGASRISVVSDNPAAYEGVDPERIALAQATNGKASRKLGACLQANKFSWLVVAAASPEWAKEVFPELSEDEATNKLWDEIFKATRTNLEDPVKAWNEHDKLLTSKAKWLNEQKFDRFHYTAPGTDLVVGLPKNYVFEGPSSYNSRNERFIANMPTEEVFSAPDKKRVDGVVSSTKPLSYAGTIIDGIKLTLEEGRIVDVYADKGQETLEKLVATDEGSHYFGEIALVPNSSPISASGIIFFETLFDENASNHIAIGQAYAFSVEGGTEMSQEQLDEAGLNRSDVHVDFMIGSDKMDIDGVKEDGTIVPIFRNGEWA</sequence>
<dbReference type="Gene3D" id="3.40.1830.10">
    <property type="entry name" value="Thermophilic metalloprotease (M29)"/>
    <property type="match status" value="1"/>
</dbReference>
<evidence type="ECO:0000256" key="8">
    <source>
        <dbReference type="ARBA" id="ARBA00022801"/>
    </source>
</evidence>
<accession>A0A1E8GIT0</accession>
<keyword evidence="9" id="KW-0482">Metalloprotease</keyword>
<evidence type="ECO:0000256" key="7">
    <source>
        <dbReference type="ARBA" id="ARBA00022723"/>
    </source>
</evidence>
<evidence type="ECO:0000256" key="3">
    <source>
        <dbReference type="ARBA" id="ARBA00001947"/>
    </source>
</evidence>
<dbReference type="Proteomes" id="UP000178622">
    <property type="component" value="Unassembled WGS sequence"/>
</dbReference>
<evidence type="ECO:0000256" key="4">
    <source>
        <dbReference type="ARBA" id="ARBA00008236"/>
    </source>
</evidence>
<keyword evidence="12" id="KW-1185">Reference proteome</keyword>
<dbReference type="InterPro" id="IPR052170">
    <property type="entry name" value="M29_Exopeptidase"/>
</dbReference>
<keyword evidence="5" id="KW-0031">Aminopeptidase</keyword>
<evidence type="ECO:0000256" key="1">
    <source>
        <dbReference type="ARBA" id="ARBA00001941"/>
    </source>
</evidence>
<dbReference type="PANTHER" id="PTHR34448">
    <property type="entry name" value="AMINOPEPTIDASE"/>
    <property type="match status" value="1"/>
</dbReference>
<dbReference type="STRING" id="1859473.BG261_07690"/>
<evidence type="ECO:0000256" key="9">
    <source>
        <dbReference type="ARBA" id="ARBA00023049"/>
    </source>
</evidence>
<dbReference type="OrthoDB" id="9803993at2"/>
<keyword evidence="8" id="KW-0378">Hydrolase</keyword>
<dbReference type="RefSeq" id="WP_070793167.1">
    <property type="nucleotide sequence ID" value="NZ_MKIR01000026.1"/>
</dbReference>
<dbReference type="SUPFAM" id="SSF144052">
    <property type="entry name" value="Thermophilic metalloprotease-like"/>
    <property type="match status" value="1"/>
</dbReference>
<dbReference type="GO" id="GO:0004177">
    <property type="term" value="F:aminopeptidase activity"/>
    <property type="evidence" value="ECO:0007669"/>
    <property type="project" value="UniProtKB-KW"/>
</dbReference>
<comment type="caution">
    <text evidence="11">The sequence shown here is derived from an EMBL/GenBank/DDBJ whole genome shotgun (WGS) entry which is preliminary data.</text>
</comment>
<reference evidence="12" key="1">
    <citation type="submission" date="2016-09" db="EMBL/GenBank/DDBJ databases">
        <title>Draft genome sequence of a novel species of the family Streptococcaceae isolated from flowers.</title>
        <authorList>
            <person name="Chuah L.-O."/>
            <person name="Yap K.-P."/>
            <person name="Thong K.L."/>
            <person name="Liong M.T."/>
            <person name="Ahmad R."/>
            <person name="Rusul G."/>
        </authorList>
    </citation>
    <scope>NUCLEOTIDE SEQUENCE [LARGE SCALE GENOMIC DNA]</scope>
    <source>
        <strain evidence="12">DF1</strain>
    </source>
</reference>
<dbReference type="GO" id="GO:0006508">
    <property type="term" value="P:proteolysis"/>
    <property type="evidence" value="ECO:0007669"/>
    <property type="project" value="UniProtKB-KW"/>
</dbReference>
<dbReference type="GO" id="GO:0046872">
    <property type="term" value="F:metal ion binding"/>
    <property type="evidence" value="ECO:0007669"/>
    <property type="project" value="UniProtKB-KW"/>
</dbReference>
<dbReference type="InterPro" id="IPR000595">
    <property type="entry name" value="cNMP-bd_dom"/>
</dbReference>
<dbReference type="InterPro" id="IPR035097">
    <property type="entry name" value="M29_N-terminal"/>
</dbReference>
<dbReference type="Pfam" id="PF02073">
    <property type="entry name" value="Peptidase_M29"/>
    <property type="match status" value="1"/>
</dbReference>
<dbReference type="EMBL" id="MKIR01000026">
    <property type="protein sequence ID" value="OFI48155.1"/>
    <property type="molecule type" value="Genomic_DNA"/>
</dbReference>
<comment type="similarity">
    <text evidence="4">Belongs to the peptidase M29 family.</text>
</comment>
<evidence type="ECO:0000313" key="12">
    <source>
        <dbReference type="Proteomes" id="UP000178622"/>
    </source>
</evidence>
<gene>
    <name evidence="11" type="ORF">BG261_07690</name>
</gene>
<dbReference type="InterPro" id="IPR000787">
    <property type="entry name" value="Peptidase_M29"/>
</dbReference>
<dbReference type="PROSITE" id="PS50042">
    <property type="entry name" value="CNMP_BINDING_3"/>
    <property type="match status" value="1"/>
</dbReference>